<protein>
    <submittedName>
        <fullName evidence="4">Putative Heat shock protein 70</fullName>
    </submittedName>
</protein>
<dbReference type="SUPFAM" id="SSF100920">
    <property type="entry name" value="Heat shock protein 70kD (HSP70), peptide-binding domain"/>
    <property type="match status" value="1"/>
</dbReference>
<dbReference type="PANTHER" id="PTHR19375">
    <property type="entry name" value="HEAT SHOCK PROTEIN 70KDA"/>
    <property type="match status" value="1"/>
</dbReference>
<evidence type="ECO:0000256" key="2">
    <source>
        <dbReference type="ARBA" id="ARBA00022840"/>
    </source>
</evidence>
<keyword evidence="4" id="KW-0346">Stress response</keyword>
<evidence type="ECO:0000256" key="1">
    <source>
        <dbReference type="ARBA" id="ARBA00022741"/>
    </source>
</evidence>
<gene>
    <name evidence="4" type="ORF">EZS28_000162</name>
</gene>
<evidence type="ECO:0000313" key="5">
    <source>
        <dbReference type="Proteomes" id="UP000324800"/>
    </source>
</evidence>
<dbReference type="InterPro" id="IPR013126">
    <property type="entry name" value="Hsp_70_fam"/>
</dbReference>
<dbReference type="EMBL" id="SNRW01000012">
    <property type="protein sequence ID" value="KAA6404300.1"/>
    <property type="molecule type" value="Genomic_DNA"/>
</dbReference>
<dbReference type="AlphaFoldDB" id="A0A5J4XAZ7"/>
<dbReference type="GO" id="GO:0005524">
    <property type="term" value="F:ATP binding"/>
    <property type="evidence" value="ECO:0007669"/>
    <property type="project" value="UniProtKB-KW"/>
</dbReference>
<feature type="compositionally biased region" description="Basic and acidic residues" evidence="3">
    <location>
        <begin position="222"/>
        <end position="235"/>
    </location>
</feature>
<dbReference type="Gene3D" id="2.60.34.10">
    <property type="entry name" value="Substrate Binding Domain Of DNAk, Chain A, domain 1"/>
    <property type="match status" value="1"/>
</dbReference>
<comment type="caution">
    <text evidence="4">The sequence shown here is derived from an EMBL/GenBank/DDBJ whole genome shotgun (WGS) entry which is preliminary data.</text>
</comment>
<feature type="non-terminal residue" evidence="4">
    <location>
        <position position="1"/>
    </location>
</feature>
<accession>A0A5J4XAZ7</accession>
<feature type="compositionally biased region" description="Acidic residues" evidence="3">
    <location>
        <begin position="113"/>
        <end position="134"/>
    </location>
</feature>
<name>A0A5J4XAZ7_9EUKA</name>
<dbReference type="Proteomes" id="UP000324800">
    <property type="component" value="Unassembled WGS sequence"/>
</dbReference>
<evidence type="ECO:0000313" key="4">
    <source>
        <dbReference type="EMBL" id="KAA6404300.1"/>
    </source>
</evidence>
<dbReference type="Pfam" id="PF00012">
    <property type="entry name" value="HSP70"/>
    <property type="match status" value="1"/>
</dbReference>
<feature type="compositionally biased region" description="Basic and acidic residues" evidence="3">
    <location>
        <begin position="1"/>
        <end position="12"/>
    </location>
</feature>
<dbReference type="InterPro" id="IPR029047">
    <property type="entry name" value="HSP70_peptide-bd_sf"/>
</dbReference>
<feature type="region of interest" description="Disordered" evidence="3">
    <location>
        <begin position="1"/>
        <end position="28"/>
    </location>
</feature>
<evidence type="ECO:0000256" key="3">
    <source>
        <dbReference type="SAM" id="MobiDB-lite"/>
    </source>
</evidence>
<keyword evidence="2" id="KW-0067">ATP-binding</keyword>
<feature type="compositionally biased region" description="Low complexity" evidence="3">
    <location>
        <begin position="203"/>
        <end position="215"/>
    </location>
</feature>
<proteinExistence type="predicted"/>
<dbReference type="GO" id="GO:0140662">
    <property type="term" value="F:ATP-dependent protein folding chaperone"/>
    <property type="evidence" value="ECO:0007669"/>
    <property type="project" value="InterPro"/>
</dbReference>
<sequence length="243" mass="27391">FEGERSITKDNHPLGNLTMTNLPPAKRGEPQIEVTFEIDANSILSVTAEEKAMRLKEHITITNDKSTLSQEDIDQYLADAEKYAEEDRKNLKRVQNRNAMEEAVNQLKRSLDGEDEDDGKDDKDESGEETDDEDDKKKKGKGKGLMSGIDGYDRKTIEDALEENKNDNEIEPEEIEKRMKVLSDAINPILEKHGKITHQSGKQQQAPSSSSTVSKQQKKGNKKEENKKKGKKDESDSSDNSEL</sequence>
<organism evidence="4 5">
    <name type="scientific">Streblomastix strix</name>
    <dbReference type="NCBI Taxonomy" id="222440"/>
    <lineage>
        <taxon>Eukaryota</taxon>
        <taxon>Metamonada</taxon>
        <taxon>Preaxostyla</taxon>
        <taxon>Oxymonadida</taxon>
        <taxon>Streblomastigidae</taxon>
        <taxon>Streblomastix</taxon>
    </lineage>
</organism>
<dbReference type="OrthoDB" id="2401965at2759"/>
<feature type="compositionally biased region" description="Basic and acidic residues" evidence="3">
    <location>
        <begin position="151"/>
        <end position="168"/>
    </location>
</feature>
<reference evidence="4 5" key="1">
    <citation type="submission" date="2019-03" db="EMBL/GenBank/DDBJ databases">
        <title>Single cell metagenomics reveals metabolic interactions within the superorganism composed of flagellate Streblomastix strix and complex community of Bacteroidetes bacteria on its surface.</title>
        <authorList>
            <person name="Treitli S.C."/>
            <person name="Kolisko M."/>
            <person name="Husnik F."/>
            <person name="Keeling P."/>
            <person name="Hampl V."/>
        </authorList>
    </citation>
    <scope>NUCLEOTIDE SEQUENCE [LARGE SCALE GENOMIC DNA]</scope>
    <source>
        <strain evidence="4">ST1C</strain>
    </source>
</reference>
<feature type="region of interest" description="Disordered" evidence="3">
    <location>
        <begin position="93"/>
        <end position="243"/>
    </location>
</feature>
<keyword evidence="1" id="KW-0547">Nucleotide-binding</keyword>